<protein>
    <submittedName>
        <fullName evidence="8">Electron transport complex subunit RsxG</fullName>
    </submittedName>
</protein>
<dbReference type="GO" id="GO:0022900">
    <property type="term" value="P:electron transport chain"/>
    <property type="evidence" value="ECO:0007669"/>
    <property type="project" value="InterPro"/>
</dbReference>
<name>A0A645AYB2_9ZZZZ</name>
<keyword evidence="2" id="KW-0597">Phosphoprotein</keyword>
<evidence type="ECO:0000256" key="4">
    <source>
        <dbReference type="ARBA" id="ARBA00022643"/>
    </source>
</evidence>
<sequence>MIVGIGADGAITGIRVGGPNFSETMGLGAKTRDAEFTDQFQGQKGPISVGGKSDSVTSASANAENPSESGGHVDAVTSATISSRAVVSAVNTACSYVQGLLG</sequence>
<evidence type="ECO:0000256" key="5">
    <source>
        <dbReference type="ARBA" id="ARBA00022982"/>
    </source>
</evidence>
<dbReference type="GO" id="GO:0009055">
    <property type="term" value="F:electron transfer activity"/>
    <property type="evidence" value="ECO:0007669"/>
    <property type="project" value="InterPro"/>
</dbReference>
<dbReference type="SMART" id="SM00900">
    <property type="entry name" value="FMN_bind"/>
    <property type="match status" value="1"/>
</dbReference>
<feature type="region of interest" description="Disordered" evidence="6">
    <location>
        <begin position="38"/>
        <end position="72"/>
    </location>
</feature>
<dbReference type="GO" id="GO:0010181">
    <property type="term" value="F:FMN binding"/>
    <property type="evidence" value="ECO:0007669"/>
    <property type="project" value="InterPro"/>
</dbReference>
<evidence type="ECO:0000313" key="8">
    <source>
        <dbReference type="EMBL" id="MPM58160.1"/>
    </source>
</evidence>
<feature type="domain" description="FMN-binding" evidence="7">
    <location>
        <begin position="1"/>
        <end position="97"/>
    </location>
</feature>
<comment type="caution">
    <text evidence="8">The sequence shown here is derived from an EMBL/GenBank/DDBJ whole genome shotgun (WGS) entry which is preliminary data.</text>
</comment>
<evidence type="ECO:0000256" key="2">
    <source>
        <dbReference type="ARBA" id="ARBA00022553"/>
    </source>
</evidence>
<dbReference type="Pfam" id="PF04205">
    <property type="entry name" value="FMN_bind"/>
    <property type="match status" value="1"/>
</dbReference>
<gene>
    <name evidence="8" type="primary">rsxG_26</name>
    <name evidence="8" type="ORF">SDC9_104989</name>
</gene>
<dbReference type="InterPro" id="IPR007329">
    <property type="entry name" value="FMN-bd"/>
</dbReference>
<dbReference type="PANTHER" id="PTHR36118:SF1">
    <property type="entry name" value="ION-TRANSLOCATING OXIDOREDUCTASE COMPLEX SUBUNIT G"/>
    <property type="match status" value="1"/>
</dbReference>
<dbReference type="EMBL" id="VSSQ01016624">
    <property type="protein sequence ID" value="MPM58160.1"/>
    <property type="molecule type" value="Genomic_DNA"/>
</dbReference>
<dbReference type="InterPro" id="IPR010209">
    <property type="entry name" value="Ion_transpt_RnfG/RsxG"/>
</dbReference>
<keyword evidence="5" id="KW-0249">Electron transport</keyword>
<keyword evidence="1" id="KW-0813">Transport</keyword>
<proteinExistence type="predicted"/>
<dbReference type="Gene3D" id="3.90.1010.20">
    <property type="match status" value="1"/>
</dbReference>
<evidence type="ECO:0000256" key="1">
    <source>
        <dbReference type="ARBA" id="ARBA00022448"/>
    </source>
</evidence>
<keyword evidence="3" id="KW-0285">Flavoprotein</keyword>
<keyword evidence="4" id="KW-0288">FMN</keyword>
<feature type="compositionally biased region" description="Low complexity" evidence="6">
    <location>
        <begin position="58"/>
        <end position="69"/>
    </location>
</feature>
<accession>A0A645AYB2</accession>
<dbReference type="PANTHER" id="PTHR36118">
    <property type="entry name" value="ION-TRANSLOCATING OXIDOREDUCTASE COMPLEX SUBUNIT G"/>
    <property type="match status" value="1"/>
</dbReference>
<dbReference type="AlphaFoldDB" id="A0A645AYB2"/>
<organism evidence="8">
    <name type="scientific">bioreactor metagenome</name>
    <dbReference type="NCBI Taxonomy" id="1076179"/>
    <lineage>
        <taxon>unclassified sequences</taxon>
        <taxon>metagenomes</taxon>
        <taxon>ecological metagenomes</taxon>
    </lineage>
</organism>
<evidence type="ECO:0000259" key="7">
    <source>
        <dbReference type="SMART" id="SM00900"/>
    </source>
</evidence>
<evidence type="ECO:0000256" key="3">
    <source>
        <dbReference type="ARBA" id="ARBA00022630"/>
    </source>
</evidence>
<reference evidence="8" key="1">
    <citation type="submission" date="2019-08" db="EMBL/GenBank/DDBJ databases">
        <authorList>
            <person name="Kucharzyk K."/>
            <person name="Murdoch R.W."/>
            <person name="Higgins S."/>
            <person name="Loffler F."/>
        </authorList>
    </citation>
    <scope>NUCLEOTIDE SEQUENCE</scope>
</reference>
<dbReference type="GO" id="GO:0005886">
    <property type="term" value="C:plasma membrane"/>
    <property type="evidence" value="ECO:0007669"/>
    <property type="project" value="InterPro"/>
</dbReference>
<evidence type="ECO:0000256" key="6">
    <source>
        <dbReference type="SAM" id="MobiDB-lite"/>
    </source>
</evidence>